<keyword evidence="2" id="KW-1003">Cell membrane</keyword>
<protein>
    <submittedName>
        <fullName evidence="13">Neuronal acetylcholine receptor subunit like protein</fullName>
    </submittedName>
</protein>
<dbReference type="Proteomes" id="UP000807504">
    <property type="component" value="Unassembled WGS sequence"/>
</dbReference>
<dbReference type="InterPro" id="IPR036734">
    <property type="entry name" value="Neur_chan_lig-bd_sf"/>
</dbReference>
<dbReference type="InterPro" id="IPR006202">
    <property type="entry name" value="Neur_chan_lig-bd"/>
</dbReference>
<comment type="subcellular location">
    <subcellularLocation>
        <location evidence="10">Synaptic cell membrane</location>
        <topology evidence="10">Multi-pass membrane protein</topology>
    </subcellularLocation>
</comment>
<keyword evidence="9" id="KW-0407">Ion channel</keyword>
<evidence type="ECO:0000259" key="12">
    <source>
        <dbReference type="Pfam" id="PF02931"/>
    </source>
</evidence>
<dbReference type="InterPro" id="IPR006201">
    <property type="entry name" value="Neur_channel"/>
</dbReference>
<dbReference type="AlphaFoldDB" id="A0A8T0FUQ8"/>
<keyword evidence="3" id="KW-0812">Transmembrane</keyword>
<evidence type="ECO:0000313" key="13">
    <source>
        <dbReference type="EMBL" id="KAF8793928.1"/>
    </source>
</evidence>
<dbReference type="FunFam" id="2.70.170.10:FF:000028">
    <property type="entry name" value="AcetylCholine Receptor"/>
    <property type="match status" value="1"/>
</dbReference>
<proteinExistence type="predicted"/>
<feature type="signal peptide" evidence="11">
    <location>
        <begin position="1"/>
        <end position="19"/>
    </location>
</feature>
<feature type="domain" description="Neurotransmitter-gated ion-channel ligand-binding" evidence="12">
    <location>
        <begin position="28"/>
        <end position="237"/>
    </location>
</feature>
<dbReference type="SUPFAM" id="SSF63712">
    <property type="entry name" value="Nicotinic receptor ligand binding domain-like"/>
    <property type="match status" value="1"/>
</dbReference>
<evidence type="ECO:0000256" key="10">
    <source>
        <dbReference type="ARBA" id="ARBA00034099"/>
    </source>
</evidence>
<evidence type="ECO:0000256" key="1">
    <source>
        <dbReference type="ARBA" id="ARBA00022448"/>
    </source>
</evidence>
<dbReference type="GO" id="GO:0022848">
    <property type="term" value="F:acetylcholine-gated monoatomic cation-selective channel activity"/>
    <property type="evidence" value="ECO:0007669"/>
    <property type="project" value="InterPro"/>
</dbReference>
<dbReference type="PRINTS" id="PR00254">
    <property type="entry name" value="NICOTINICR"/>
</dbReference>
<name>A0A8T0FUQ8_ARGBR</name>
<evidence type="ECO:0000256" key="7">
    <source>
        <dbReference type="ARBA" id="ARBA00023170"/>
    </source>
</evidence>
<keyword evidence="5" id="KW-0406">Ion transport</keyword>
<evidence type="ECO:0000313" key="14">
    <source>
        <dbReference type="Proteomes" id="UP000807504"/>
    </source>
</evidence>
<dbReference type="Gene3D" id="2.70.170.10">
    <property type="entry name" value="Neurotransmitter-gated ion-channel ligand-binding domain"/>
    <property type="match status" value="1"/>
</dbReference>
<comment type="caution">
    <text evidence="13">The sequence shown here is derived from an EMBL/GenBank/DDBJ whole genome shotgun (WGS) entry which is preliminary data.</text>
</comment>
<keyword evidence="11" id="KW-0732">Signal</keyword>
<dbReference type="GO" id="GO:0004888">
    <property type="term" value="F:transmembrane signaling receptor activity"/>
    <property type="evidence" value="ECO:0007669"/>
    <property type="project" value="InterPro"/>
</dbReference>
<keyword evidence="6" id="KW-0472">Membrane</keyword>
<reference evidence="13" key="2">
    <citation type="submission" date="2020-06" db="EMBL/GenBank/DDBJ databases">
        <authorList>
            <person name="Sheffer M."/>
        </authorList>
    </citation>
    <scope>NUCLEOTIDE SEQUENCE</scope>
</reference>
<organism evidence="13 14">
    <name type="scientific">Argiope bruennichi</name>
    <name type="common">Wasp spider</name>
    <name type="synonym">Aranea bruennichi</name>
    <dbReference type="NCBI Taxonomy" id="94029"/>
    <lineage>
        <taxon>Eukaryota</taxon>
        <taxon>Metazoa</taxon>
        <taxon>Ecdysozoa</taxon>
        <taxon>Arthropoda</taxon>
        <taxon>Chelicerata</taxon>
        <taxon>Arachnida</taxon>
        <taxon>Araneae</taxon>
        <taxon>Araneomorphae</taxon>
        <taxon>Entelegynae</taxon>
        <taxon>Araneoidea</taxon>
        <taxon>Araneidae</taxon>
        <taxon>Argiope</taxon>
    </lineage>
</organism>
<evidence type="ECO:0000256" key="8">
    <source>
        <dbReference type="ARBA" id="ARBA00023286"/>
    </source>
</evidence>
<evidence type="ECO:0000256" key="9">
    <source>
        <dbReference type="ARBA" id="ARBA00023303"/>
    </source>
</evidence>
<keyword evidence="7 13" id="KW-0675">Receptor</keyword>
<gene>
    <name evidence="13" type="ORF">HNY73_001957</name>
</gene>
<sequence>MAVLTFSLFLCLIIGNVVADEIVKNDSDLRKDLFANYDKLVRPVRKASDVIHVKFVLAPFRIIDVDVAEKTITMDAMYLMWWDDPHFIWNPADYDGLDELSLPPTEVWRPDVALFSATPGTSLLPEVFSNVNIFHNGTVLWAPPFTFKARCPSVEGQVNFNTFRCVLEMGSWTYDANRMIITESEQDVLNGVGNETFEDSNENWKIIAMTASSEQKLHSCCPVSYSQLKFDILLHKKPQRDPYILSSPWV</sequence>
<dbReference type="GO" id="GO:0045211">
    <property type="term" value="C:postsynaptic membrane"/>
    <property type="evidence" value="ECO:0007669"/>
    <property type="project" value="InterPro"/>
</dbReference>
<feature type="chain" id="PRO_5035737635" evidence="11">
    <location>
        <begin position="20"/>
        <end position="250"/>
    </location>
</feature>
<dbReference type="Pfam" id="PF02931">
    <property type="entry name" value="Neur_chan_LBD"/>
    <property type="match status" value="1"/>
</dbReference>
<dbReference type="InterPro" id="IPR002394">
    <property type="entry name" value="Nicotinic_acetylcholine_rcpt"/>
</dbReference>
<evidence type="ECO:0000256" key="3">
    <source>
        <dbReference type="ARBA" id="ARBA00022692"/>
    </source>
</evidence>
<keyword evidence="14" id="KW-1185">Reference proteome</keyword>
<accession>A0A8T0FUQ8</accession>
<keyword evidence="4" id="KW-0770">Synapse</keyword>
<evidence type="ECO:0000256" key="5">
    <source>
        <dbReference type="ARBA" id="ARBA00023065"/>
    </source>
</evidence>
<evidence type="ECO:0000256" key="2">
    <source>
        <dbReference type="ARBA" id="ARBA00022475"/>
    </source>
</evidence>
<evidence type="ECO:0000256" key="6">
    <source>
        <dbReference type="ARBA" id="ARBA00023136"/>
    </source>
</evidence>
<dbReference type="EMBL" id="JABXBU010000002">
    <property type="protein sequence ID" value="KAF8793928.1"/>
    <property type="molecule type" value="Genomic_DNA"/>
</dbReference>
<keyword evidence="1" id="KW-0813">Transport</keyword>
<reference evidence="13" key="1">
    <citation type="journal article" date="2020" name="bioRxiv">
        <title>Chromosome-level reference genome of the European wasp spider Argiope bruennichi: a resource for studies on range expansion and evolutionary adaptation.</title>
        <authorList>
            <person name="Sheffer M.M."/>
            <person name="Hoppe A."/>
            <person name="Krehenwinkel H."/>
            <person name="Uhl G."/>
            <person name="Kuss A.W."/>
            <person name="Jensen L."/>
            <person name="Jensen C."/>
            <person name="Gillespie R.G."/>
            <person name="Hoff K.J."/>
            <person name="Prost S."/>
        </authorList>
    </citation>
    <scope>NUCLEOTIDE SEQUENCE</scope>
</reference>
<evidence type="ECO:0000256" key="4">
    <source>
        <dbReference type="ARBA" id="ARBA00023018"/>
    </source>
</evidence>
<evidence type="ECO:0000256" key="11">
    <source>
        <dbReference type="SAM" id="SignalP"/>
    </source>
</evidence>
<dbReference type="PANTHER" id="PTHR18945">
    <property type="entry name" value="NEUROTRANSMITTER GATED ION CHANNEL"/>
    <property type="match status" value="1"/>
</dbReference>
<keyword evidence="8" id="KW-1071">Ligand-gated ion channel</keyword>